<dbReference type="AlphaFoldDB" id="A0A0F9E7Z9"/>
<accession>A0A0F9E7Z9</accession>
<dbReference type="EMBL" id="LAZR01036011">
    <property type="protein sequence ID" value="KKL25976.1"/>
    <property type="molecule type" value="Genomic_DNA"/>
</dbReference>
<comment type="caution">
    <text evidence="3">The sequence shown here is derived from an EMBL/GenBank/DDBJ whole genome shotgun (WGS) entry which is preliminary data.</text>
</comment>
<proteinExistence type="predicted"/>
<name>A0A0F9E7Z9_9ZZZZ</name>
<feature type="compositionally biased region" description="Basic and acidic residues" evidence="2">
    <location>
        <begin position="43"/>
        <end position="54"/>
    </location>
</feature>
<protein>
    <submittedName>
        <fullName evidence="3">Uncharacterized protein</fullName>
    </submittedName>
</protein>
<gene>
    <name evidence="3" type="ORF">LCGC14_2399900</name>
</gene>
<evidence type="ECO:0000256" key="1">
    <source>
        <dbReference type="SAM" id="Coils"/>
    </source>
</evidence>
<feature type="region of interest" description="Disordered" evidence="2">
    <location>
        <begin position="1"/>
        <end position="54"/>
    </location>
</feature>
<evidence type="ECO:0000256" key="2">
    <source>
        <dbReference type="SAM" id="MobiDB-lite"/>
    </source>
</evidence>
<reference evidence="3" key="1">
    <citation type="journal article" date="2015" name="Nature">
        <title>Complex archaea that bridge the gap between prokaryotes and eukaryotes.</title>
        <authorList>
            <person name="Spang A."/>
            <person name="Saw J.H."/>
            <person name="Jorgensen S.L."/>
            <person name="Zaremba-Niedzwiedzka K."/>
            <person name="Martijn J."/>
            <person name="Lind A.E."/>
            <person name="van Eijk R."/>
            <person name="Schleper C."/>
            <person name="Guy L."/>
            <person name="Ettema T.J."/>
        </authorList>
    </citation>
    <scope>NUCLEOTIDE SEQUENCE</scope>
</reference>
<keyword evidence="1" id="KW-0175">Coiled coil</keyword>
<sequence length="164" mass="18707">MSKKGKRPVEERFALPHIKNKLKAPKMKPPKKSKTSTRTLLQQRKEDKELEGKSRVIQNPAITEIEVQLNAKQEQFKLLQNQARNLKAEISQKQSQLEQIQHNILKTAASYNTLSSLKKTLSLQEGYKQIAKEPLLTSPTPKKNPLSKKAIASIKKNLKSFNKN</sequence>
<feature type="coiled-coil region" evidence="1">
    <location>
        <begin position="62"/>
        <end position="103"/>
    </location>
</feature>
<feature type="compositionally biased region" description="Basic residues" evidence="2">
    <location>
        <begin position="18"/>
        <end position="35"/>
    </location>
</feature>
<evidence type="ECO:0000313" key="3">
    <source>
        <dbReference type="EMBL" id="KKL25976.1"/>
    </source>
</evidence>
<organism evidence="3">
    <name type="scientific">marine sediment metagenome</name>
    <dbReference type="NCBI Taxonomy" id="412755"/>
    <lineage>
        <taxon>unclassified sequences</taxon>
        <taxon>metagenomes</taxon>
        <taxon>ecological metagenomes</taxon>
    </lineage>
</organism>